<name>A0AAP0J2Q7_9MAGN</name>
<evidence type="ECO:0000313" key="1">
    <source>
        <dbReference type="EMBL" id="KAK9126441.1"/>
    </source>
</evidence>
<proteinExistence type="predicted"/>
<organism evidence="1 2">
    <name type="scientific">Stephania cephalantha</name>
    <dbReference type="NCBI Taxonomy" id="152367"/>
    <lineage>
        <taxon>Eukaryota</taxon>
        <taxon>Viridiplantae</taxon>
        <taxon>Streptophyta</taxon>
        <taxon>Embryophyta</taxon>
        <taxon>Tracheophyta</taxon>
        <taxon>Spermatophyta</taxon>
        <taxon>Magnoliopsida</taxon>
        <taxon>Ranunculales</taxon>
        <taxon>Menispermaceae</taxon>
        <taxon>Menispermoideae</taxon>
        <taxon>Cissampelideae</taxon>
        <taxon>Stephania</taxon>
    </lineage>
</organism>
<sequence>MTFQIGSRNDRGAAGSRFASAEELHTLSDKFVSHDQRIARDSSIVKGTGYTIIVYSNNSSY</sequence>
<reference evidence="1 2" key="1">
    <citation type="submission" date="2024-01" db="EMBL/GenBank/DDBJ databases">
        <title>Genome assemblies of Stephania.</title>
        <authorList>
            <person name="Yang L."/>
        </authorList>
    </citation>
    <scope>NUCLEOTIDE SEQUENCE [LARGE SCALE GENOMIC DNA]</scope>
    <source>
        <strain evidence="1">JXDWG</strain>
        <tissue evidence="1">Leaf</tissue>
    </source>
</reference>
<evidence type="ECO:0000313" key="2">
    <source>
        <dbReference type="Proteomes" id="UP001419268"/>
    </source>
</evidence>
<dbReference type="EMBL" id="JBBNAG010000006">
    <property type="protein sequence ID" value="KAK9126441.1"/>
    <property type="molecule type" value="Genomic_DNA"/>
</dbReference>
<dbReference type="Proteomes" id="UP001419268">
    <property type="component" value="Unassembled WGS sequence"/>
</dbReference>
<dbReference type="AlphaFoldDB" id="A0AAP0J2Q7"/>
<comment type="caution">
    <text evidence="1">The sequence shown here is derived from an EMBL/GenBank/DDBJ whole genome shotgun (WGS) entry which is preliminary data.</text>
</comment>
<keyword evidence="2" id="KW-1185">Reference proteome</keyword>
<gene>
    <name evidence="1" type="ORF">Scep_015287</name>
</gene>
<accession>A0AAP0J2Q7</accession>
<protein>
    <submittedName>
        <fullName evidence="1">Uncharacterized protein</fullName>
    </submittedName>
</protein>